<feature type="signal peptide" evidence="2">
    <location>
        <begin position="1"/>
        <end position="26"/>
    </location>
</feature>
<dbReference type="EMBL" id="BLXT01001882">
    <property type="protein sequence ID" value="GFN88911.1"/>
    <property type="molecule type" value="Genomic_DNA"/>
</dbReference>
<name>A0AAV3Z328_9GAST</name>
<evidence type="ECO:0000313" key="4">
    <source>
        <dbReference type="Proteomes" id="UP000735302"/>
    </source>
</evidence>
<reference evidence="3 4" key="1">
    <citation type="journal article" date="2021" name="Elife">
        <title>Chloroplast acquisition without the gene transfer in kleptoplastic sea slugs, Plakobranchus ocellatus.</title>
        <authorList>
            <person name="Maeda T."/>
            <person name="Takahashi S."/>
            <person name="Yoshida T."/>
            <person name="Shimamura S."/>
            <person name="Takaki Y."/>
            <person name="Nagai Y."/>
            <person name="Toyoda A."/>
            <person name="Suzuki Y."/>
            <person name="Arimoto A."/>
            <person name="Ishii H."/>
            <person name="Satoh N."/>
            <person name="Nishiyama T."/>
            <person name="Hasebe M."/>
            <person name="Maruyama T."/>
            <person name="Minagawa J."/>
            <person name="Obokata J."/>
            <person name="Shigenobu S."/>
        </authorList>
    </citation>
    <scope>NUCLEOTIDE SEQUENCE [LARGE SCALE GENOMIC DNA]</scope>
</reference>
<keyword evidence="4" id="KW-1185">Reference proteome</keyword>
<feature type="chain" id="PRO_5043943538" evidence="2">
    <location>
        <begin position="27"/>
        <end position="154"/>
    </location>
</feature>
<gene>
    <name evidence="3" type="ORF">PoB_001541700</name>
</gene>
<feature type="region of interest" description="Disordered" evidence="1">
    <location>
        <begin position="99"/>
        <end position="129"/>
    </location>
</feature>
<proteinExistence type="predicted"/>
<accession>A0AAV3Z328</accession>
<protein>
    <submittedName>
        <fullName evidence="3">Uncharacterized protein</fullName>
    </submittedName>
</protein>
<evidence type="ECO:0000256" key="2">
    <source>
        <dbReference type="SAM" id="SignalP"/>
    </source>
</evidence>
<organism evidence="3 4">
    <name type="scientific">Plakobranchus ocellatus</name>
    <dbReference type="NCBI Taxonomy" id="259542"/>
    <lineage>
        <taxon>Eukaryota</taxon>
        <taxon>Metazoa</taxon>
        <taxon>Spiralia</taxon>
        <taxon>Lophotrochozoa</taxon>
        <taxon>Mollusca</taxon>
        <taxon>Gastropoda</taxon>
        <taxon>Heterobranchia</taxon>
        <taxon>Euthyneura</taxon>
        <taxon>Panpulmonata</taxon>
        <taxon>Sacoglossa</taxon>
        <taxon>Placobranchoidea</taxon>
        <taxon>Plakobranchidae</taxon>
        <taxon>Plakobranchus</taxon>
    </lineage>
</organism>
<keyword evidence="2" id="KW-0732">Signal</keyword>
<dbReference type="Proteomes" id="UP000735302">
    <property type="component" value="Unassembled WGS sequence"/>
</dbReference>
<comment type="caution">
    <text evidence="3">The sequence shown here is derived from an EMBL/GenBank/DDBJ whole genome shotgun (WGS) entry which is preliminary data.</text>
</comment>
<dbReference type="AlphaFoldDB" id="A0AAV3Z328"/>
<sequence length="154" mass="18309">MSAACLSVRLSIYLFIRWTSLIPEYAQNLNTITQKVTTQWTWEKKLRGNVGLEDLTSFWRALFQKSLGNIPFVAFWQVSSRLWRYRLKILYMSVLIRDASQREEEEEEEEVAGEKEVKEEEENEEEEQKKWFEHYNAMEKVGREEAEIFGGGED</sequence>
<evidence type="ECO:0000256" key="1">
    <source>
        <dbReference type="SAM" id="MobiDB-lite"/>
    </source>
</evidence>
<evidence type="ECO:0000313" key="3">
    <source>
        <dbReference type="EMBL" id="GFN88911.1"/>
    </source>
</evidence>